<dbReference type="PANTHER" id="PTHR45476:SF1">
    <property type="entry name" value="CHLORIDE INTRACELLULAR CHANNEL PROTEIN 6"/>
    <property type="match status" value="1"/>
</dbReference>
<feature type="region of interest" description="Disordered" evidence="6">
    <location>
        <begin position="467"/>
        <end position="552"/>
    </location>
</feature>
<sequence>MALAKSDLSMNMEISNGAVIHCPVGSCMEMEDRRTEEEEDDEIELAEEVDEDLGGEEDSIPSSNVIMHKSEQRLKKNEGEMNEASIEISGKSSGDQNNVEVFGEVVDCGGDCKMEKLDKNEKEMKSLSKVDDLFHSAVTEAWSCVLERTKNKFGQDQGRRENVEVDEGCLKKTLGSTQDPESDEDFHSLAEGEDVCEELSSTEVPSWEDYKTAVEELHCEAFSRPIERSQVSESAVNDGVIKEQGQLDQLPKITSQNSLKNEITVEDALSGFLEENEQSQGENEDEIGDCVKDNLNPEETTKQKLVGVCTEAVQPDRLENLVEWEGKKLKEFGNITNESAERVHKDLDDGRGCVDAEGGNAEVEQPKELEKCIDRIEGMMKQQLGNDNLEIVEREDSLMEQPKELNEDFLKSQHSEVPKEQPKQIDVKLKKPIDVPEGDHTAKKEPRQLLKELASVKKEGCIKKMEQPGTNKTCTAEGGSLSKEKPRRLRTKEVASTTEEGGGRWLDELKAAIEDDPKRKTPGGRKVTLPTWLKADNSSDESLGSRGKSVSEPEVNIKVKGQEGTMANGFPRMQANLEQKEGSDLEKERKMETRPQNLQISLYVKAGSDGESIGNCPFSQRLFMILWLKGVIFNVTTVDLKRKPADLQDLAPGTNPPFMTFNGLEKALLKSLKRLDEFLQSPLPGEADSDGSCASKRCFLDGDDLTLADCNLLPKLHIIKIVARKYRSFELPAEMSGVWRYLNKAYEREEFINTCPAEREIEMAYLNVARKIK</sequence>
<dbReference type="SUPFAM" id="SSF52833">
    <property type="entry name" value="Thioredoxin-like"/>
    <property type="match status" value="1"/>
</dbReference>
<evidence type="ECO:0000256" key="3">
    <source>
        <dbReference type="ARBA" id="ARBA00022692"/>
    </source>
</evidence>
<dbReference type="SUPFAM" id="SSF47616">
    <property type="entry name" value="GST C-terminal domain-like"/>
    <property type="match status" value="1"/>
</dbReference>
<dbReference type="AlphaFoldDB" id="A0A553QS71"/>
<reference evidence="8 9" key="1">
    <citation type="journal article" date="2019" name="Sci. Data">
        <title>Hybrid genome assembly and annotation of Danionella translucida.</title>
        <authorList>
            <person name="Kadobianskyi M."/>
            <person name="Schulze L."/>
            <person name="Schuelke M."/>
            <person name="Judkewitz B."/>
        </authorList>
    </citation>
    <scope>NUCLEOTIDE SEQUENCE [LARGE SCALE GENOMIC DNA]</scope>
    <source>
        <strain evidence="8 9">Bolton</strain>
    </source>
</reference>
<feature type="compositionally biased region" description="Acidic residues" evidence="6">
    <location>
        <begin position="37"/>
        <end position="59"/>
    </location>
</feature>
<accession>A0A553QS71</accession>
<dbReference type="Pfam" id="PF22441">
    <property type="entry name" value="CLIC-like_N"/>
    <property type="match status" value="1"/>
</dbReference>
<feature type="region of interest" description="Disordered" evidence="6">
    <location>
        <begin position="271"/>
        <end position="295"/>
    </location>
</feature>
<dbReference type="EMBL" id="SRMA01025597">
    <property type="protein sequence ID" value="TRY92787.1"/>
    <property type="molecule type" value="Genomic_DNA"/>
</dbReference>
<feature type="compositionally biased region" description="Acidic residues" evidence="6">
    <location>
        <begin position="274"/>
        <end position="288"/>
    </location>
</feature>
<dbReference type="GO" id="GO:0016020">
    <property type="term" value="C:membrane"/>
    <property type="evidence" value="ECO:0007669"/>
    <property type="project" value="UniProtKB-SubCell"/>
</dbReference>
<organism evidence="8 9">
    <name type="scientific">Danionella cerebrum</name>
    <dbReference type="NCBI Taxonomy" id="2873325"/>
    <lineage>
        <taxon>Eukaryota</taxon>
        <taxon>Metazoa</taxon>
        <taxon>Chordata</taxon>
        <taxon>Craniata</taxon>
        <taxon>Vertebrata</taxon>
        <taxon>Euteleostomi</taxon>
        <taxon>Actinopterygii</taxon>
        <taxon>Neopterygii</taxon>
        <taxon>Teleostei</taxon>
        <taxon>Ostariophysi</taxon>
        <taxon>Cypriniformes</taxon>
        <taxon>Danionidae</taxon>
        <taxon>Danioninae</taxon>
        <taxon>Danionella</taxon>
    </lineage>
</organism>
<dbReference type="InterPro" id="IPR053823">
    <property type="entry name" value="CLIC_N"/>
</dbReference>
<dbReference type="PANTHER" id="PTHR45476">
    <property type="entry name" value="CHLORIDE INTRACELLULAR CHANNEL PROTEIN 6-RELATED"/>
    <property type="match status" value="1"/>
</dbReference>
<evidence type="ECO:0000313" key="8">
    <source>
        <dbReference type="EMBL" id="TRY92787.1"/>
    </source>
</evidence>
<name>A0A553QS71_9TELE</name>
<comment type="subcellular location">
    <subcellularLocation>
        <location evidence="1">Membrane</location>
        <topology evidence="1">Single-pass membrane protein</topology>
    </subcellularLocation>
</comment>
<feature type="region of interest" description="Disordered" evidence="6">
    <location>
        <begin position="410"/>
        <end position="447"/>
    </location>
</feature>
<comment type="caution">
    <text evidence="8">The sequence shown here is derived from an EMBL/GenBank/DDBJ whole genome shotgun (WGS) entry which is preliminary data.</text>
</comment>
<protein>
    <recommendedName>
        <fullName evidence="7">CLIC N-terminal domain-containing protein</fullName>
    </recommendedName>
</protein>
<evidence type="ECO:0000256" key="6">
    <source>
        <dbReference type="SAM" id="MobiDB-lite"/>
    </source>
</evidence>
<comment type="similarity">
    <text evidence="2">Belongs to the chloride channel CLIC family.</text>
</comment>
<keyword evidence="3" id="KW-0812">Transmembrane</keyword>
<dbReference type="InterPro" id="IPR036249">
    <property type="entry name" value="Thioredoxin-like_sf"/>
</dbReference>
<feature type="domain" description="CLIC N-terminal" evidence="7">
    <location>
        <begin position="599"/>
        <end position="681"/>
    </location>
</feature>
<dbReference type="Proteomes" id="UP000316079">
    <property type="component" value="Unassembled WGS sequence"/>
</dbReference>
<feature type="region of interest" description="Disordered" evidence="6">
    <location>
        <begin position="30"/>
        <end position="67"/>
    </location>
</feature>
<evidence type="ECO:0000256" key="4">
    <source>
        <dbReference type="ARBA" id="ARBA00022989"/>
    </source>
</evidence>
<feature type="compositionally biased region" description="Basic and acidic residues" evidence="6">
    <location>
        <begin position="501"/>
        <end position="519"/>
    </location>
</feature>
<evidence type="ECO:0000256" key="1">
    <source>
        <dbReference type="ARBA" id="ARBA00004167"/>
    </source>
</evidence>
<evidence type="ECO:0000256" key="5">
    <source>
        <dbReference type="ARBA" id="ARBA00023136"/>
    </source>
</evidence>
<dbReference type="CDD" id="cd03061">
    <property type="entry name" value="GST_N_CLIC"/>
    <property type="match status" value="1"/>
</dbReference>
<evidence type="ECO:0000256" key="2">
    <source>
        <dbReference type="ARBA" id="ARBA00007655"/>
    </source>
</evidence>
<evidence type="ECO:0000259" key="7">
    <source>
        <dbReference type="Pfam" id="PF22441"/>
    </source>
</evidence>
<dbReference type="STRING" id="623744.A0A553QS71"/>
<keyword evidence="5" id="KW-0472">Membrane</keyword>
<dbReference type="Gene3D" id="1.20.1050.10">
    <property type="match status" value="1"/>
</dbReference>
<proteinExistence type="inferred from homology"/>
<keyword evidence="4" id="KW-1133">Transmembrane helix</keyword>
<dbReference type="OrthoDB" id="1935530at2759"/>
<gene>
    <name evidence="8" type="ORF">DNTS_024857</name>
</gene>
<keyword evidence="9" id="KW-1185">Reference proteome</keyword>
<dbReference type="InterPro" id="IPR036282">
    <property type="entry name" value="Glutathione-S-Trfase_C_sf"/>
</dbReference>
<evidence type="ECO:0000313" key="9">
    <source>
        <dbReference type="Proteomes" id="UP000316079"/>
    </source>
</evidence>